<dbReference type="InterPro" id="IPR036894">
    <property type="entry name" value="YbaB-like_sf"/>
</dbReference>
<protein>
    <recommendedName>
        <fullName evidence="4">YbaB/EbfC DNA-binding family protein</fullName>
    </recommendedName>
</protein>
<evidence type="ECO:0000313" key="3">
    <source>
        <dbReference type="Proteomes" id="UP001500212"/>
    </source>
</evidence>
<evidence type="ECO:0000256" key="1">
    <source>
        <dbReference type="SAM" id="MobiDB-lite"/>
    </source>
</evidence>
<gene>
    <name evidence="2" type="ORF">GCM10023195_38630</name>
</gene>
<keyword evidence="3" id="KW-1185">Reference proteome</keyword>
<evidence type="ECO:0008006" key="4">
    <source>
        <dbReference type="Google" id="ProtNLM"/>
    </source>
</evidence>
<accession>A0ABP8TLL3</accession>
<comment type="caution">
    <text evidence="2">The sequence shown here is derived from an EMBL/GenBank/DDBJ whole genome shotgun (WGS) entry which is preliminary data.</text>
</comment>
<name>A0ABP8TLL3_9ACTN</name>
<proteinExistence type="predicted"/>
<dbReference type="EMBL" id="BAABHJ010000008">
    <property type="protein sequence ID" value="GAA4609549.1"/>
    <property type="molecule type" value="Genomic_DNA"/>
</dbReference>
<dbReference type="Gene3D" id="3.30.1310.10">
    <property type="entry name" value="Nucleoid-associated protein YbaB-like domain"/>
    <property type="match status" value="1"/>
</dbReference>
<feature type="region of interest" description="Disordered" evidence="1">
    <location>
        <begin position="28"/>
        <end position="51"/>
    </location>
</feature>
<evidence type="ECO:0000313" key="2">
    <source>
        <dbReference type="EMBL" id="GAA4609549.1"/>
    </source>
</evidence>
<dbReference type="RefSeq" id="WP_345355681.1">
    <property type="nucleotide sequence ID" value="NZ_BAABHJ010000008.1"/>
</dbReference>
<sequence length="276" mass="29779">MPEPLDDVELERLMRETHAAIESLRTKRPSPEEAMVRGEGQASDERVRASVHGGRVESVTLDPRVLRLSPEDFGGLVTEAVNAALDDQRGRSAAAAGPVPDLAALAETLRAVQNESLRRLEVITQGITDAMARIRERTRISGDPTPRGLEDLFGLTRRNLEDALTVTGATADARGEGESARGRIRAVAMVGRVESVTVERQAMRMASHELAEQLRIAVNAALDDLGAEVGPGGRAGGADAEELRKRVSAAQDMSIDQMRTYTRALRDIMSSIEGPE</sequence>
<organism evidence="2 3">
    <name type="scientific">Actinoallomurus liliacearum</name>
    <dbReference type="NCBI Taxonomy" id="1080073"/>
    <lineage>
        <taxon>Bacteria</taxon>
        <taxon>Bacillati</taxon>
        <taxon>Actinomycetota</taxon>
        <taxon>Actinomycetes</taxon>
        <taxon>Streptosporangiales</taxon>
        <taxon>Thermomonosporaceae</taxon>
        <taxon>Actinoallomurus</taxon>
    </lineage>
</organism>
<dbReference type="Proteomes" id="UP001500212">
    <property type="component" value="Unassembled WGS sequence"/>
</dbReference>
<reference evidence="3" key="1">
    <citation type="journal article" date="2019" name="Int. J. Syst. Evol. Microbiol.">
        <title>The Global Catalogue of Microorganisms (GCM) 10K type strain sequencing project: providing services to taxonomists for standard genome sequencing and annotation.</title>
        <authorList>
            <consortium name="The Broad Institute Genomics Platform"/>
            <consortium name="The Broad Institute Genome Sequencing Center for Infectious Disease"/>
            <person name="Wu L."/>
            <person name="Ma J."/>
        </authorList>
    </citation>
    <scope>NUCLEOTIDE SEQUENCE [LARGE SCALE GENOMIC DNA]</scope>
    <source>
        <strain evidence="3">JCM 17938</strain>
    </source>
</reference>